<dbReference type="AlphaFoldDB" id="A0A5M3PLM9"/>
<proteinExistence type="inferred from homology"/>
<name>A0A5M3PLM9_9GAMM</name>
<comment type="similarity">
    <text evidence="4">Belongs to the MsrA Met sulfoxide reductase family.</text>
</comment>
<comment type="function">
    <text evidence="4">Has an important function as a repair enzyme for proteins that have been inactivated by oxidation. Catalyzes the reversible oxidation-reduction of methionine sulfoxide in proteins to methionine.</text>
</comment>
<dbReference type="HAMAP" id="MF_01401">
    <property type="entry name" value="MsrA"/>
    <property type="match status" value="1"/>
</dbReference>
<evidence type="ECO:0000256" key="2">
    <source>
        <dbReference type="ARBA" id="ARBA00047806"/>
    </source>
</evidence>
<dbReference type="GO" id="GO:0008113">
    <property type="term" value="F:peptide-methionine (S)-S-oxide reductase activity"/>
    <property type="evidence" value="ECO:0007669"/>
    <property type="project" value="UniProtKB-UniRule"/>
</dbReference>
<dbReference type="EMBL" id="BGZH01000001">
    <property type="protein sequence ID" value="GBO83842.1"/>
    <property type="molecule type" value="Genomic_DNA"/>
</dbReference>
<dbReference type="PANTHER" id="PTHR43774">
    <property type="entry name" value="PEPTIDE METHIONINE SULFOXIDE REDUCTASE"/>
    <property type="match status" value="1"/>
</dbReference>
<dbReference type="GO" id="GO:0033744">
    <property type="term" value="F:L-methionine:thioredoxin-disulfide S-oxidoreductase activity"/>
    <property type="evidence" value="ECO:0007669"/>
    <property type="project" value="RHEA"/>
</dbReference>
<dbReference type="InterPro" id="IPR036509">
    <property type="entry name" value="Met_Sox_Rdtase_MsrA_sf"/>
</dbReference>
<comment type="catalytic activity">
    <reaction evidence="3 4">
        <text>[thioredoxin]-disulfide + L-methionine + H2O = L-methionine (S)-S-oxide + [thioredoxin]-dithiol</text>
        <dbReference type="Rhea" id="RHEA:19993"/>
        <dbReference type="Rhea" id="RHEA-COMP:10698"/>
        <dbReference type="Rhea" id="RHEA-COMP:10700"/>
        <dbReference type="ChEBI" id="CHEBI:15377"/>
        <dbReference type="ChEBI" id="CHEBI:29950"/>
        <dbReference type="ChEBI" id="CHEBI:50058"/>
        <dbReference type="ChEBI" id="CHEBI:57844"/>
        <dbReference type="ChEBI" id="CHEBI:58772"/>
        <dbReference type="EC" id="1.8.4.11"/>
    </reaction>
</comment>
<evidence type="ECO:0000313" key="7">
    <source>
        <dbReference type="Proteomes" id="UP000340077"/>
    </source>
</evidence>
<protein>
    <recommendedName>
        <fullName evidence="4">Peptide methionine sulfoxide reductase MsrA</fullName>
        <shortName evidence="4">Protein-methionine-S-oxide reductase</shortName>
        <ecNumber evidence="4">1.8.4.11</ecNumber>
    </recommendedName>
    <alternativeName>
        <fullName evidence="4">Peptide-methionine (S)-S-oxide reductase</fullName>
        <shortName evidence="4">Peptide Met(O) reductase</shortName>
    </alternativeName>
</protein>
<sequence length="223" mass="24450">MNAEVIMTTSCSIPGLNVPRSRFPDPEQDLPAAEGEQRVVLAGGCFWCVEAVFLAMDGVTSVQSGYAGGHASSANYEAVCSGTTGHAEVVDVHYDPAKVSFGELLKVFFSVAHDPTQLNRQGNDRGTQYRSAVFYETAEQRRVAEAYIHQLNQAGVYPDPIVTTLEPLEAFYPAEEYHQNFAARNPYQPYIMAVAAPKMEKLVDSYPDRLKPEFTDNDTGSTA</sequence>
<gene>
    <name evidence="4 6" type="primary">msrA</name>
    <name evidence="6" type="ORF">MS5N3_12930</name>
</gene>
<comment type="catalytic activity">
    <reaction evidence="2 4">
        <text>L-methionyl-[protein] + [thioredoxin]-disulfide + H2O = L-methionyl-(S)-S-oxide-[protein] + [thioredoxin]-dithiol</text>
        <dbReference type="Rhea" id="RHEA:14217"/>
        <dbReference type="Rhea" id="RHEA-COMP:10698"/>
        <dbReference type="Rhea" id="RHEA-COMP:10700"/>
        <dbReference type="Rhea" id="RHEA-COMP:12313"/>
        <dbReference type="Rhea" id="RHEA-COMP:12315"/>
        <dbReference type="ChEBI" id="CHEBI:15377"/>
        <dbReference type="ChEBI" id="CHEBI:16044"/>
        <dbReference type="ChEBI" id="CHEBI:29950"/>
        <dbReference type="ChEBI" id="CHEBI:44120"/>
        <dbReference type="ChEBI" id="CHEBI:50058"/>
        <dbReference type="EC" id="1.8.4.11"/>
    </reaction>
</comment>
<evidence type="ECO:0000259" key="5">
    <source>
        <dbReference type="Pfam" id="PF01625"/>
    </source>
</evidence>
<keyword evidence="1 4" id="KW-0560">Oxidoreductase</keyword>
<keyword evidence="7" id="KW-1185">Reference proteome</keyword>
<evidence type="ECO:0000256" key="3">
    <source>
        <dbReference type="ARBA" id="ARBA00048782"/>
    </source>
</evidence>
<dbReference type="Pfam" id="PF01625">
    <property type="entry name" value="PMSR"/>
    <property type="match status" value="1"/>
</dbReference>
<dbReference type="SUPFAM" id="SSF55068">
    <property type="entry name" value="Peptide methionine sulfoxide reductase"/>
    <property type="match status" value="1"/>
</dbReference>
<evidence type="ECO:0000256" key="1">
    <source>
        <dbReference type="ARBA" id="ARBA00023002"/>
    </source>
</evidence>
<dbReference type="PANTHER" id="PTHR43774:SF1">
    <property type="entry name" value="PEPTIDE METHIONINE SULFOXIDE REDUCTASE MSRA 2"/>
    <property type="match status" value="1"/>
</dbReference>
<accession>A0A5M3PLM9</accession>
<evidence type="ECO:0000313" key="6">
    <source>
        <dbReference type="EMBL" id="GBO83842.1"/>
    </source>
</evidence>
<organism evidence="6 7">
    <name type="scientific">Marinobacter salsuginis</name>
    <dbReference type="NCBI Taxonomy" id="418719"/>
    <lineage>
        <taxon>Bacteria</taxon>
        <taxon>Pseudomonadati</taxon>
        <taxon>Pseudomonadota</taxon>
        <taxon>Gammaproteobacteria</taxon>
        <taxon>Pseudomonadales</taxon>
        <taxon>Marinobacteraceae</taxon>
        <taxon>Marinobacter</taxon>
    </lineage>
</organism>
<dbReference type="NCBIfam" id="TIGR00401">
    <property type="entry name" value="msrA"/>
    <property type="match status" value="1"/>
</dbReference>
<dbReference type="EC" id="1.8.4.11" evidence="4"/>
<comment type="caution">
    <text evidence="6">The sequence shown here is derived from an EMBL/GenBank/DDBJ whole genome shotgun (WGS) entry which is preliminary data.</text>
</comment>
<dbReference type="Gene3D" id="3.30.1060.10">
    <property type="entry name" value="Peptide methionine sulphoxide reductase MsrA"/>
    <property type="match status" value="1"/>
</dbReference>
<feature type="domain" description="Peptide methionine sulphoxide reductase MsrA" evidence="5">
    <location>
        <begin position="39"/>
        <end position="190"/>
    </location>
</feature>
<feature type="active site" evidence="4">
    <location>
        <position position="45"/>
    </location>
</feature>
<evidence type="ECO:0000256" key="4">
    <source>
        <dbReference type="HAMAP-Rule" id="MF_01401"/>
    </source>
</evidence>
<reference evidence="6 7" key="1">
    <citation type="journal article" date="2019" name="J. Gen. Appl. Microbiol.">
        <title>Aerobic degradation of cis-dichloroethene by the marine bacterium Marinobacter salsuginis strain 5N-3.</title>
        <authorList>
            <person name="Inoue Y."/>
            <person name="Fukunaga Y."/>
            <person name="Katsumata H."/>
            <person name="Ohji S."/>
            <person name="Hosoyama A."/>
            <person name="Mori K."/>
            <person name="Ando K."/>
        </authorList>
    </citation>
    <scope>NUCLEOTIDE SEQUENCE [LARGE SCALE GENOMIC DNA]</scope>
    <source>
        <strain evidence="6 7">5N-3</strain>
    </source>
</reference>
<dbReference type="Proteomes" id="UP000340077">
    <property type="component" value="Unassembled WGS sequence"/>
</dbReference>
<dbReference type="InterPro" id="IPR002569">
    <property type="entry name" value="Met_Sox_Rdtase_MsrA_dom"/>
</dbReference>